<evidence type="ECO:0000256" key="1">
    <source>
        <dbReference type="SAM" id="SignalP"/>
    </source>
</evidence>
<feature type="chain" id="PRO_5013057105" description="DUF4148 domain-containing protein" evidence="1">
    <location>
        <begin position="24"/>
        <end position="104"/>
    </location>
</feature>
<comment type="caution">
    <text evidence="2">The sequence shown here is derived from an EMBL/GenBank/DDBJ whole genome shotgun (WGS) entry which is preliminary data.</text>
</comment>
<dbReference type="InterPro" id="IPR025421">
    <property type="entry name" value="DUF4148"/>
</dbReference>
<protein>
    <recommendedName>
        <fullName evidence="4">DUF4148 domain-containing protein</fullName>
    </recommendedName>
</protein>
<evidence type="ECO:0000313" key="2">
    <source>
        <dbReference type="EMBL" id="OZI45722.1"/>
    </source>
</evidence>
<dbReference type="Pfam" id="PF13663">
    <property type="entry name" value="DUF4148"/>
    <property type="match status" value="2"/>
</dbReference>
<proteinExistence type="predicted"/>
<gene>
    <name evidence="2" type="ORF">CAL25_21065</name>
</gene>
<accession>A0A261T905</accession>
<name>A0A261T905_9BORD</name>
<dbReference type="EMBL" id="NEVP01000012">
    <property type="protein sequence ID" value="OZI45722.1"/>
    <property type="molecule type" value="Genomic_DNA"/>
</dbReference>
<reference evidence="2 3" key="1">
    <citation type="submission" date="2017-05" db="EMBL/GenBank/DDBJ databases">
        <title>Complete and WGS of Bordetella genogroups.</title>
        <authorList>
            <person name="Spilker T."/>
            <person name="LiPuma J."/>
        </authorList>
    </citation>
    <scope>NUCLEOTIDE SEQUENCE [LARGE SCALE GENOMIC DNA]</scope>
    <source>
        <strain evidence="2 3">AU10456</strain>
    </source>
</reference>
<dbReference type="AlphaFoldDB" id="A0A261T905"/>
<dbReference type="RefSeq" id="WP_094803520.1">
    <property type="nucleotide sequence ID" value="NZ_NEVN01000002.1"/>
</dbReference>
<organism evidence="2 3">
    <name type="scientific">Bordetella genomosp. 5</name>
    <dbReference type="NCBI Taxonomy" id="1395608"/>
    <lineage>
        <taxon>Bacteria</taxon>
        <taxon>Pseudomonadati</taxon>
        <taxon>Pseudomonadota</taxon>
        <taxon>Betaproteobacteria</taxon>
        <taxon>Burkholderiales</taxon>
        <taxon>Alcaligenaceae</taxon>
        <taxon>Bordetella</taxon>
    </lineage>
</organism>
<sequence length="104" mass="10524">MNTLKTLAAAIAVSAAFVGTAQAGELDWPPVDTSVSTLSRADVIADLQAAKAQGLVTTSELAYPPVAAQSATQLTREQVRQQLSAADAAGLNASGELDYPPVAG</sequence>
<evidence type="ECO:0000313" key="3">
    <source>
        <dbReference type="Proteomes" id="UP000216913"/>
    </source>
</evidence>
<feature type="signal peptide" evidence="1">
    <location>
        <begin position="1"/>
        <end position="23"/>
    </location>
</feature>
<dbReference type="Proteomes" id="UP000216913">
    <property type="component" value="Unassembled WGS sequence"/>
</dbReference>
<dbReference type="OrthoDB" id="8657009at2"/>
<evidence type="ECO:0008006" key="4">
    <source>
        <dbReference type="Google" id="ProtNLM"/>
    </source>
</evidence>
<keyword evidence="3" id="KW-1185">Reference proteome</keyword>
<keyword evidence="1" id="KW-0732">Signal</keyword>